<dbReference type="Gene3D" id="3.30.70.100">
    <property type="match status" value="1"/>
</dbReference>
<evidence type="ECO:0000256" key="5">
    <source>
        <dbReference type="ARBA" id="ARBA00022989"/>
    </source>
</evidence>
<gene>
    <name evidence="10" type="ORF">W5A_04928</name>
</gene>
<keyword evidence="11" id="KW-1185">Reference proteome</keyword>
<evidence type="ECO:0000256" key="4">
    <source>
        <dbReference type="ARBA" id="ARBA00022692"/>
    </source>
</evidence>
<dbReference type="Gene3D" id="2.30.30.60">
    <property type="match status" value="1"/>
</dbReference>
<dbReference type="InterPro" id="IPR023408">
    <property type="entry name" value="MscS_beta-dom_sf"/>
</dbReference>
<dbReference type="AlphaFoldDB" id="I0WGL4"/>
<evidence type="ECO:0000256" key="6">
    <source>
        <dbReference type="ARBA" id="ARBA00023136"/>
    </source>
</evidence>
<evidence type="ECO:0000256" key="3">
    <source>
        <dbReference type="ARBA" id="ARBA00022475"/>
    </source>
</evidence>
<dbReference type="eggNOG" id="COG3264">
    <property type="taxonomic scope" value="Bacteria"/>
</dbReference>
<evidence type="ECO:0000313" key="10">
    <source>
        <dbReference type="EMBL" id="EID75530.1"/>
    </source>
</evidence>
<evidence type="ECO:0000313" key="11">
    <source>
        <dbReference type="Proteomes" id="UP000005938"/>
    </source>
</evidence>
<dbReference type="PATRIC" id="fig|946077.3.peg.1000"/>
<feature type="domain" description="Mechanosensitive ion channel MscS C-terminal" evidence="9">
    <location>
        <begin position="184"/>
        <end position="265"/>
    </location>
</feature>
<protein>
    <submittedName>
        <fullName evidence="10">Mechanosensitive ion channel protein MscS</fullName>
    </submittedName>
</protein>
<dbReference type="InterPro" id="IPR010920">
    <property type="entry name" value="LSM_dom_sf"/>
</dbReference>
<accession>I0WGL4</accession>
<keyword evidence="3" id="KW-1003">Cell membrane</keyword>
<comment type="caution">
    <text evidence="10">The sequence shown here is derived from an EMBL/GenBank/DDBJ whole genome shotgun (WGS) entry which is preliminary data.</text>
</comment>
<dbReference type="SUPFAM" id="SSF50182">
    <property type="entry name" value="Sm-like ribonucleoproteins"/>
    <property type="match status" value="1"/>
</dbReference>
<dbReference type="SUPFAM" id="SSF82689">
    <property type="entry name" value="Mechanosensitive channel protein MscS (YggB), C-terminal domain"/>
    <property type="match status" value="1"/>
</dbReference>
<keyword evidence="4 7" id="KW-0812">Transmembrane</keyword>
<dbReference type="InterPro" id="IPR006685">
    <property type="entry name" value="MscS_channel_2nd"/>
</dbReference>
<dbReference type="STRING" id="946077.W5A_04928"/>
<dbReference type="OrthoDB" id="9809206at2"/>
<dbReference type="InterPro" id="IPR049278">
    <property type="entry name" value="MS_channel_C"/>
</dbReference>
<evidence type="ECO:0000256" key="7">
    <source>
        <dbReference type="SAM" id="Phobius"/>
    </source>
</evidence>
<dbReference type="PANTHER" id="PTHR30347:SF1">
    <property type="entry name" value="MECHANOSENSITIVE CHANNEL MSCK"/>
    <property type="match status" value="1"/>
</dbReference>
<dbReference type="InterPro" id="IPR011066">
    <property type="entry name" value="MscS_channel_C_sf"/>
</dbReference>
<comment type="similarity">
    <text evidence="2">Belongs to the MscS (TC 1.A.23) family.</text>
</comment>
<evidence type="ECO:0000256" key="1">
    <source>
        <dbReference type="ARBA" id="ARBA00004651"/>
    </source>
</evidence>
<feature type="transmembrane region" description="Helical" evidence="7">
    <location>
        <begin position="64"/>
        <end position="85"/>
    </location>
</feature>
<evidence type="ECO:0000256" key="2">
    <source>
        <dbReference type="ARBA" id="ARBA00008017"/>
    </source>
</evidence>
<dbReference type="GO" id="GO:0005886">
    <property type="term" value="C:plasma membrane"/>
    <property type="evidence" value="ECO:0007669"/>
    <property type="project" value="UniProtKB-SubCell"/>
</dbReference>
<evidence type="ECO:0000259" key="8">
    <source>
        <dbReference type="Pfam" id="PF00924"/>
    </source>
</evidence>
<dbReference type="EMBL" id="AJJU01000004">
    <property type="protein sequence ID" value="EID75530.1"/>
    <property type="molecule type" value="Genomic_DNA"/>
</dbReference>
<keyword evidence="5 7" id="KW-1133">Transmembrane helix</keyword>
<dbReference type="Proteomes" id="UP000005938">
    <property type="component" value="Unassembled WGS sequence"/>
</dbReference>
<dbReference type="PANTHER" id="PTHR30347">
    <property type="entry name" value="POTASSIUM CHANNEL RELATED"/>
    <property type="match status" value="1"/>
</dbReference>
<dbReference type="Gene3D" id="1.10.287.1260">
    <property type="match status" value="1"/>
</dbReference>
<feature type="transmembrane region" description="Helical" evidence="7">
    <location>
        <begin position="91"/>
        <end position="111"/>
    </location>
</feature>
<dbReference type="Pfam" id="PF00924">
    <property type="entry name" value="MS_channel_2nd"/>
    <property type="match status" value="1"/>
</dbReference>
<dbReference type="SUPFAM" id="SSF82861">
    <property type="entry name" value="Mechanosensitive channel protein MscS (YggB), transmembrane region"/>
    <property type="match status" value="1"/>
</dbReference>
<organism evidence="10 11">
    <name type="scientific">Imtechella halotolerans K1</name>
    <dbReference type="NCBI Taxonomy" id="946077"/>
    <lineage>
        <taxon>Bacteria</taxon>
        <taxon>Pseudomonadati</taxon>
        <taxon>Bacteroidota</taxon>
        <taxon>Flavobacteriia</taxon>
        <taxon>Flavobacteriales</taxon>
        <taxon>Flavobacteriaceae</taxon>
        <taxon>Imtechella</taxon>
    </lineage>
</organism>
<dbReference type="InterPro" id="IPR011014">
    <property type="entry name" value="MscS_channel_TM-2"/>
</dbReference>
<comment type="subcellular location">
    <subcellularLocation>
        <location evidence="1">Cell membrane</location>
        <topology evidence="1">Multi-pass membrane protein</topology>
    </subcellularLocation>
</comment>
<name>I0WGL4_9FLAO</name>
<dbReference type="GO" id="GO:0008381">
    <property type="term" value="F:mechanosensitive monoatomic ion channel activity"/>
    <property type="evidence" value="ECO:0007669"/>
    <property type="project" value="UniProtKB-ARBA"/>
</dbReference>
<dbReference type="Pfam" id="PF21082">
    <property type="entry name" value="MS_channel_3rd"/>
    <property type="match status" value="1"/>
</dbReference>
<evidence type="ECO:0000259" key="9">
    <source>
        <dbReference type="Pfam" id="PF21082"/>
    </source>
</evidence>
<sequence length="279" mass="31742">MNELIELFRKIFLFKIVNTEKVTISVLTVVTVILAFILTNILLRFVRKTISKRLPVQDRNKFVSIFQVLKYGVYIIVVIFTLNASGVNMNVFLTASAALFVGLGFALQQLFQDIISGILLILDQSMHVGDIVEVNGIVGRVEEIRLRSTRVINRDGRVLVVPNHKFMNDTLYNYTQNGNILRENVSVGVAYGTDVELVKQILLEVADSHTLVLKDPKPMVIFSNFGESSLDFELYFFVSDGFITPRIKSDLRFRINQQFNARNISVPFPQRDVHIITKT</sequence>
<feature type="domain" description="Mechanosensitive ion channel MscS" evidence="8">
    <location>
        <begin position="110"/>
        <end position="175"/>
    </location>
</feature>
<feature type="transmembrane region" description="Helical" evidence="7">
    <location>
        <begin position="22"/>
        <end position="43"/>
    </location>
</feature>
<dbReference type="RefSeq" id="WP_008238031.1">
    <property type="nucleotide sequence ID" value="NZ_AJJU01000004.1"/>
</dbReference>
<proteinExistence type="inferred from homology"/>
<keyword evidence="6 7" id="KW-0472">Membrane</keyword>
<reference evidence="10 11" key="1">
    <citation type="journal article" date="2012" name="J. Bacteriol.">
        <title>Genome Sequence of the Halotolerant Bacterium Imtechella halotolerans K1T.</title>
        <authorList>
            <person name="Kumar S."/>
            <person name="Vikram S."/>
            <person name="Subramanian S."/>
            <person name="Raghava G.P."/>
            <person name="Pinnaka A.K."/>
        </authorList>
    </citation>
    <scope>NUCLEOTIDE SEQUENCE [LARGE SCALE GENOMIC DNA]</scope>
    <source>
        <strain evidence="10 11">K1</strain>
    </source>
</reference>
<dbReference type="InterPro" id="IPR052702">
    <property type="entry name" value="MscS-like_channel"/>
</dbReference>